<protein>
    <submittedName>
        <fullName evidence="7">LemA protein</fullName>
    </submittedName>
</protein>
<dbReference type="Proteomes" id="UP000294855">
    <property type="component" value="Unassembled WGS sequence"/>
</dbReference>
<evidence type="ECO:0000313" key="8">
    <source>
        <dbReference type="Proteomes" id="UP000294855"/>
    </source>
</evidence>
<dbReference type="PANTHER" id="PTHR34478">
    <property type="entry name" value="PROTEIN LEMA"/>
    <property type="match status" value="1"/>
</dbReference>
<keyword evidence="4 6" id="KW-1133">Transmembrane helix</keyword>
<dbReference type="EMBL" id="SNYS01000008">
    <property type="protein sequence ID" value="TDQ68768.1"/>
    <property type="molecule type" value="Genomic_DNA"/>
</dbReference>
<keyword evidence="3 6" id="KW-0812">Transmembrane</keyword>
<accession>A0A484F3P9</accession>
<evidence type="ECO:0000256" key="5">
    <source>
        <dbReference type="ARBA" id="ARBA00023136"/>
    </source>
</evidence>
<dbReference type="InterPro" id="IPR007156">
    <property type="entry name" value="MamQ_LemA"/>
</dbReference>
<evidence type="ECO:0000256" key="4">
    <source>
        <dbReference type="ARBA" id="ARBA00022989"/>
    </source>
</evidence>
<gene>
    <name evidence="7" type="ORF">C7391_0963</name>
</gene>
<evidence type="ECO:0000256" key="6">
    <source>
        <dbReference type="SAM" id="Phobius"/>
    </source>
</evidence>
<dbReference type="Gene3D" id="1.20.1440.20">
    <property type="entry name" value="LemA-like domain"/>
    <property type="match status" value="1"/>
</dbReference>
<keyword evidence="5 6" id="KW-0472">Membrane</keyword>
<dbReference type="SUPFAM" id="SSF140478">
    <property type="entry name" value="LemA-like"/>
    <property type="match status" value="1"/>
</dbReference>
<name>A0A484F3P9_9EURY</name>
<dbReference type="AlphaFoldDB" id="A0A484F3P9"/>
<keyword evidence="8" id="KW-1185">Reference proteome</keyword>
<organism evidence="7 8">
    <name type="scientific">Methanimicrococcus blatticola</name>
    <dbReference type="NCBI Taxonomy" id="91560"/>
    <lineage>
        <taxon>Archaea</taxon>
        <taxon>Methanobacteriati</taxon>
        <taxon>Methanobacteriota</taxon>
        <taxon>Stenosarchaea group</taxon>
        <taxon>Methanomicrobia</taxon>
        <taxon>Methanosarcinales</taxon>
        <taxon>Methanosarcinaceae</taxon>
        <taxon>Methanimicrococcus</taxon>
    </lineage>
</organism>
<proteinExistence type="inferred from homology"/>
<evidence type="ECO:0000256" key="2">
    <source>
        <dbReference type="ARBA" id="ARBA00008854"/>
    </source>
</evidence>
<comment type="subcellular location">
    <subcellularLocation>
        <location evidence="1">Membrane</location>
        <topology evidence="1">Single-pass membrane protein</topology>
    </subcellularLocation>
</comment>
<reference evidence="7 8" key="1">
    <citation type="submission" date="2019-03" db="EMBL/GenBank/DDBJ databases">
        <title>Genomic Encyclopedia of Type Strains, Phase IV (KMG-IV): sequencing the most valuable type-strain genomes for metagenomic binning, comparative biology and taxonomic classification.</title>
        <authorList>
            <person name="Goeker M."/>
        </authorList>
    </citation>
    <scope>NUCLEOTIDE SEQUENCE [LARGE SCALE GENOMIC DNA]</scope>
    <source>
        <strain evidence="7 8">DSM 13328</strain>
    </source>
</reference>
<evidence type="ECO:0000313" key="7">
    <source>
        <dbReference type="EMBL" id="TDQ68768.1"/>
    </source>
</evidence>
<comment type="caution">
    <text evidence="7">The sequence shown here is derived from an EMBL/GenBank/DDBJ whole genome shotgun (WGS) entry which is preliminary data.</text>
</comment>
<dbReference type="PANTHER" id="PTHR34478:SF2">
    <property type="entry name" value="MEMBRANE PROTEIN"/>
    <property type="match status" value="1"/>
</dbReference>
<evidence type="ECO:0000256" key="3">
    <source>
        <dbReference type="ARBA" id="ARBA00022692"/>
    </source>
</evidence>
<dbReference type="GO" id="GO:0016020">
    <property type="term" value="C:membrane"/>
    <property type="evidence" value="ECO:0007669"/>
    <property type="project" value="UniProtKB-SubCell"/>
</dbReference>
<dbReference type="Pfam" id="PF04011">
    <property type="entry name" value="LemA"/>
    <property type="match status" value="1"/>
</dbReference>
<dbReference type="OrthoDB" id="9363at2157"/>
<comment type="similarity">
    <text evidence="2">Belongs to the LemA family.</text>
</comment>
<evidence type="ECO:0000256" key="1">
    <source>
        <dbReference type="ARBA" id="ARBA00004167"/>
    </source>
</evidence>
<dbReference type="InterPro" id="IPR023353">
    <property type="entry name" value="LemA-like_dom_sf"/>
</dbReference>
<sequence length="188" mass="21151">MATGTIIAIVLIVLLLIILVAIAAMYNGLVKSRNFVENAWSQIDVQLKRRYDLIPNLVETVKGYASHEKETLEKVIAARSAMNSANTPHEKAEASNILSSTLKSLFAVAEAYPDLKANTNFQDLQKQLRDTEDKIAYARQFYNDTVTKYNNSIQTIPRNIIAKLFGFEKKELFDAGPEEVREAPKVQF</sequence>
<feature type="transmembrane region" description="Helical" evidence="6">
    <location>
        <begin position="6"/>
        <end position="26"/>
    </location>
</feature>